<gene>
    <name evidence="2" type="ORF">ING2E5A_1437</name>
</gene>
<protein>
    <recommendedName>
        <fullName evidence="4">Lipoprotein</fullName>
    </recommendedName>
</protein>
<accession>A0A1G4G6Z1</accession>
<dbReference type="AlphaFoldDB" id="A0A1G4G6Z1"/>
<organism evidence="2 3">
    <name type="scientific">Petrimonas mucosa</name>
    <dbReference type="NCBI Taxonomy" id="1642646"/>
    <lineage>
        <taxon>Bacteria</taxon>
        <taxon>Pseudomonadati</taxon>
        <taxon>Bacteroidota</taxon>
        <taxon>Bacteroidia</taxon>
        <taxon>Bacteroidales</taxon>
        <taxon>Dysgonomonadaceae</taxon>
        <taxon>Petrimonas</taxon>
    </lineage>
</organism>
<sequence length="133" mass="15177">MKSHFLKQGILVSTLMIISALTIFTFSSCNKEEVDNNETVINDNYYVKYVISCSYPKIFSNWSVTTPQGEYTKNGYQIRHWEQTYGPVKKGFKCEVQVGNGEPTIEIYVSKNQEPFALKTTKTGKSASYTIDF</sequence>
<evidence type="ECO:0000256" key="1">
    <source>
        <dbReference type="SAM" id="Phobius"/>
    </source>
</evidence>
<dbReference type="KEGG" id="pmuc:ING2E5A_1437"/>
<dbReference type="EMBL" id="LT608328">
    <property type="protein sequence ID" value="SCM57639.1"/>
    <property type="molecule type" value="Genomic_DNA"/>
</dbReference>
<keyword evidence="1" id="KW-0812">Transmembrane</keyword>
<evidence type="ECO:0000313" key="2">
    <source>
        <dbReference type="EMBL" id="SCM57639.1"/>
    </source>
</evidence>
<keyword evidence="3" id="KW-1185">Reference proteome</keyword>
<dbReference type="RefSeq" id="WP_154670053.1">
    <property type="nucleotide sequence ID" value="NZ_LT608328.1"/>
</dbReference>
<evidence type="ECO:0000313" key="3">
    <source>
        <dbReference type="Proteomes" id="UP000178485"/>
    </source>
</evidence>
<reference evidence="2 3" key="1">
    <citation type="submission" date="2016-08" db="EMBL/GenBank/DDBJ databases">
        <authorList>
            <person name="Seilhamer J.J."/>
        </authorList>
    </citation>
    <scope>NUCLEOTIDE SEQUENCE [LARGE SCALE GENOMIC DNA]</scope>
    <source>
        <strain evidence="2">ING2-E5A</strain>
    </source>
</reference>
<dbReference type="PROSITE" id="PS51257">
    <property type="entry name" value="PROKAR_LIPOPROTEIN"/>
    <property type="match status" value="1"/>
</dbReference>
<evidence type="ECO:0008006" key="4">
    <source>
        <dbReference type="Google" id="ProtNLM"/>
    </source>
</evidence>
<name>A0A1G4G6Z1_9BACT</name>
<feature type="transmembrane region" description="Helical" evidence="1">
    <location>
        <begin position="9"/>
        <end position="27"/>
    </location>
</feature>
<keyword evidence="1" id="KW-1133">Transmembrane helix</keyword>
<proteinExistence type="predicted"/>
<keyword evidence="1" id="KW-0472">Membrane</keyword>
<dbReference type="Proteomes" id="UP000178485">
    <property type="component" value="Chromosome i"/>
</dbReference>